<dbReference type="AlphaFoldDB" id="A0A7J7JQC6"/>
<organism evidence="2 3">
    <name type="scientific">Bugula neritina</name>
    <name type="common">Brown bryozoan</name>
    <name type="synonym">Sertularia neritina</name>
    <dbReference type="NCBI Taxonomy" id="10212"/>
    <lineage>
        <taxon>Eukaryota</taxon>
        <taxon>Metazoa</taxon>
        <taxon>Spiralia</taxon>
        <taxon>Lophotrochozoa</taxon>
        <taxon>Bryozoa</taxon>
        <taxon>Gymnolaemata</taxon>
        <taxon>Cheilostomatida</taxon>
        <taxon>Flustrina</taxon>
        <taxon>Buguloidea</taxon>
        <taxon>Bugulidae</taxon>
        <taxon>Bugula</taxon>
    </lineage>
</organism>
<dbReference type="Gene3D" id="6.10.250.1900">
    <property type="match status" value="1"/>
</dbReference>
<dbReference type="Proteomes" id="UP000593567">
    <property type="component" value="Unassembled WGS sequence"/>
</dbReference>
<keyword evidence="3" id="KW-1185">Reference proteome</keyword>
<dbReference type="EMBL" id="VXIV02001938">
    <property type="protein sequence ID" value="KAF6028559.1"/>
    <property type="molecule type" value="Genomic_DNA"/>
</dbReference>
<dbReference type="InterPro" id="IPR018851">
    <property type="entry name" value="Borealin_N"/>
</dbReference>
<comment type="caution">
    <text evidence="2">The sequence shown here is derived from an EMBL/GenBank/DDBJ whole genome shotgun (WGS) entry which is preliminary data.</text>
</comment>
<dbReference type="Pfam" id="PF10444">
    <property type="entry name" value="Nbl1_Borealin_N"/>
    <property type="match status" value="1"/>
</dbReference>
<evidence type="ECO:0000259" key="1">
    <source>
        <dbReference type="Pfam" id="PF10444"/>
    </source>
</evidence>
<sequence length="225" mass="25443">MRSEIEEKFHFSKHNKKTVDCGSRSKVKKHSYLYLAPNLISAKPAYCTSNSKKTIKMPKRKAPKKKVRHVYVPEGDEGKHLSAADKAAKLESFVQQFDMEVKNKLKALEKECEDQCRIIESTYREQILSLTSAEANMSILEYRKSILGMVSSSRKRESEVGLPNVSAIFNDIGNLKAGNSKQPEKKKTRVKGFATPAVGLTNEPLWTATPEQTPLFDKRLLNVKK</sequence>
<proteinExistence type="predicted"/>
<name>A0A7J7JQC6_BUGNE</name>
<protein>
    <recommendedName>
        <fullName evidence="1">Borealin N-terminal domain-containing protein</fullName>
    </recommendedName>
</protein>
<gene>
    <name evidence="2" type="ORF">EB796_013132</name>
</gene>
<accession>A0A7J7JQC6</accession>
<feature type="domain" description="Borealin N-terminal" evidence="1">
    <location>
        <begin position="89"/>
        <end position="142"/>
    </location>
</feature>
<dbReference type="OrthoDB" id="6360905at2759"/>
<evidence type="ECO:0000313" key="2">
    <source>
        <dbReference type="EMBL" id="KAF6028559.1"/>
    </source>
</evidence>
<reference evidence="2" key="1">
    <citation type="submission" date="2020-06" db="EMBL/GenBank/DDBJ databases">
        <title>Draft genome of Bugula neritina, a colonial animal packing powerful symbionts and potential medicines.</title>
        <authorList>
            <person name="Rayko M."/>
        </authorList>
    </citation>
    <scope>NUCLEOTIDE SEQUENCE [LARGE SCALE GENOMIC DNA]</scope>
    <source>
        <strain evidence="2">Kwan_BN1</strain>
    </source>
</reference>
<evidence type="ECO:0000313" key="3">
    <source>
        <dbReference type="Proteomes" id="UP000593567"/>
    </source>
</evidence>